<dbReference type="PANTHER" id="PTHR43413">
    <property type="entry name" value="TRANSCRIPTIONAL REGULATOR, ASNC FAMILY"/>
    <property type="match status" value="1"/>
</dbReference>
<dbReference type="AlphaFoldDB" id="A0A0Q2XKM2"/>
<dbReference type="Proteomes" id="UP000250136">
    <property type="component" value="Chromosome"/>
</dbReference>
<dbReference type="KEGG" id="ttd:A3L14_11490"/>
<dbReference type="InterPro" id="IPR036388">
    <property type="entry name" value="WH-like_DNA-bd_sf"/>
</dbReference>
<accession>A0A0Q2XKM2</accession>
<evidence type="ECO:0000313" key="4">
    <source>
        <dbReference type="Proteomes" id="UP000051862"/>
    </source>
</evidence>
<name>A0A0Q2XKM2_9EURY</name>
<proteinExistence type="predicted"/>
<gene>
    <name evidence="1" type="ORF">A3L14_11490</name>
    <name evidence="2" type="ORF">AMR53_10125</name>
    <name evidence="3" type="ORF">SAMN05216170_1152</name>
</gene>
<reference evidence="1 6" key="2">
    <citation type="submission" date="2016-04" db="EMBL/GenBank/DDBJ databases">
        <title>Complete genome sequence of Thermococcus thioreducens type strain OGL-20P.</title>
        <authorList>
            <person name="Oger P.M."/>
        </authorList>
    </citation>
    <scope>NUCLEOTIDE SEQUENCE [LARGE SCALE GENOMIC DNA]</scope>
    <source>
        <strain evidence="1 6">OGL-20P</strain>
    </source>
</reference>
<dbReference type="STRING" id="277988.SAMN05216170_1152"/>
<dbReference type="PATRIC" id="fig|277988.4.peg.2126"/>
<reference evidence="3 5" key="3">
    <citation type="submission" date="2016-10" db="EMBL/GenBank/DDBJ databases">
        <authorList>
            <person name="de Groot N.N."/>
        </authorList>
    </citation>
    <scope>NUCLEOTIDE SEQUENCE [LARGE SCALE GENOMIC DNA]</scope>
    <source>
        <strain evidence="3 5">OGL-20</strain>
    </source>
</reference>
<sequence>MGEPVMEELEFLAEILMRHPTDSLRKIAEEEGIDYYRLKRLYDKYYGKYILVSAVYNIRIIGLRSYLAFLSVPSDRILEIGYRMTQNPFVAYVNPAFGFKNGLSAILHIPDDQKDRIDEMLSKYSNDYEYYEVRAYPYSGDDNFGEWNLSYDYAVLMDILNVDARTPITKIARRLGKTRPTVKFMINRLKEMGILVGFDPALENNVHDRSVLGIAETLDESVIERFKEYEIIVGVFPGRGYVIEWFFSSKDDLGTKILEFSNYVDKILINYFDSTFKELNDKNGMTRYSRRVKKDGSGYRSILDF</sequence>
<evidence type="ECO:0000313" key="5">
    <source>
        <dbReference type="Proteomes" id="UP000182125"/>
    </source>
</evidence>
<dbReference type="InterPro" id="IPR050684">
    <property type="entry name" value="HTH-Siroheme_Decarb"/>
</dbReference>
<dbReference type="SUPFAM" id="SSF46785">
    <property type="entry name" value="Winged helix' DNA-binding domain"/>
    <property type="match status" value="1"/>
</dbReference>
<dbReference type="EMBL" id="LIXN01000019">
    <property type="protein sequence ID" value="KQH81652.1"/>
    <property type="molecule type" value="Genomic_DNA"/>
</dbReference>
<reference evidence="2 4" key="1">
    <citation type="submission" date="2015-08" db="EMBL/GenBank/DDBJ databases">
        <title>Thermococcus thioreducens DSM 14981 genome sequencing.</title>
        <authorList>
            <person name="Hong S.-J."/>
            <person name="Kim M.-C."/>
            <person name="Shin J.-H."/>
        </authorList>
    </citation>
    <scope>NUCLEOTIDE SEQUENCE [LARGE SCALE GENOMIC DNA]</scope>
    <source>
        <strain evidence="2 4">DSM 14981</strain>
    </source>
</reference>
<evidence type="ECO:0000313" key="6">
    <source>
        <dbReference type="Proteomes" id="UP000250136"/>
    </source>
</evidence>
<dbReference type="OrthoDB" id="14434at2157"/>
<dbReference type="GeneID" id="33335059"/>
<dbReference type="Proteomes" id="UP000051862">
    <property type="component" value="Unassembled WGS sequence"/>
</dbReference>
<evidence type="ECO:0000313" key="2">
    <source>
        <dbReference type="EMBL" id="KQH81652.1"/>
    </source>
</evidence>
<dbReference type="Proteomes" id="UP000182125">
    <property type="component" value="Unassembled WGS sequence"/>
</dbReference>
<dbReference type="Gene3D" id="1.10.10.10">
    <property type="entry name" value="Winged helix-like DNA-binding domain superfamily/Winged helix DNA-binding domain"/>
    <property type="match status" value="1"/>
</dbReference>
<dbReference type="PANTHER" id="PTHR43413:SF4">
    <property type="entry name" value="HTH-TYPE TRANSCRIPTIONAL REGULATOR LYSM"/>
    <property type="match status" value="1"/>
</dbReference>
<dbReference type="EMBL" id="FOIW01000001">
    <property type="protein sequence ID" value="SEV96845.1"/>
    <property type="molecule type" value="Genomic_DNA"/>
</dbReference>
<evidence type="ECO:0000313" key="3">
    <source>
        <dbReference type="EMBL" id="SEV96845.1"/>
    </source>
</evidence>
<organism evidence="2 4">
    <name type="scientific">Thermococcus thioreducens</name>
    <dbReference type="NCBI Taxonomy" id="277988"/>
    <lineage>
        <taxon>Archaea</taxon>
        <taxon>Methanobacteriati</taxon>
        <taxon>Methanobacteriota</taxon>
        <taxon>Thermococci</taxon>
        <taxon>Thermococcales</taxon>
        <taxon>Thermococcaceae</taxon>
        <taxon>Thermococcus</taxon>
    </lineage>
</organism>
<dbReference type="InterPro" id="IPR036390">
    <property type="entry name" value="WH_DNA-bd_sf"/>
</dbReference>
<dbReference type="EMBL" id="CP015105">
    <property type="protein sequence ID" value="ASJ13463.1"/>
    <property type="molecule type" value="Genomic_DNA"/>
</dbReference>
<dbReference type="Pfam" id="PF13412">
    <property type="entry name" value="HTH_24"/>
    <property type="match status" value="1"/>
</dbReference>
<dbReference type="RefSeq" id="WP_055430140.1">
    <property type="nucleotide sequence ID" value="NZ_CP015105.1"/>
</dbReference>
<evidence type="ECO:0000313" key="1">
    <source>
        <dbReference type="EMBL" id="ASJ13463.1"/>
    </source>
</evidence>
<protein>
    <submittedName>
        <fullName evidence="2 3">Transcriptional regulator</fullName>
    </submittedName>
</protein>
<keyword evidence="6" id="KW-1185">Reference proteome</keyword>